<dbReference type="InterPro" id="IPR057537">
    <property type="entry name" value="C2_C2CD3_N"/>
</dbReference>
<feature type="compositionally biased region" description="Polar residues" evidence="1">
    <location>
        <begin position="259"/>
        <end position="270"/>
    </location>
</feature>
<reference evidence="3" key="1">
    <citation type="submission" date="2015-01" db="EMBL/GenBank/DDBJ databases">
        <title>Transcriptome Assembly of Fopius arisanus.</title>
        <authorList>
            <person name="Geib S."/>
        </authorList>
    </citation>
    <scope>NUCLEOTIDE SEQUENCE</scope>
</reference>
<dbReference type="RefSeq" id="XP_011306464.1">
    <property type="nucleotide sequence ID" value="XM_011308162.1"/>
</dbReference>
<dbReference type="PANTHER" id="PTHR21254">
    <property type="entry name" value="C2 DOMAIN-CONTAINING PROTEIN 3"/>
    <property type="match status" value="1"/>
</dbReference>
<dbReference type="InterPro" id="IPR000008">
    <property type="entry name" value="C2_dom"/>
</dbReference>
<feature type="region of interest" description="Disordered" evidence="1">
    <location>
        <begin position="947"/>
        <end position="977"/>
    </location>
</feature>
<evidence type="ECO:0000313" key="4">
    <source>
        <dbReference type="Proteomes" id="UP000694866"/>
    </source>
</evidence>
<protein>
    <submittedName>
        <fullName evidence="3">C2cd3 protein</fullName>
    </submittedName>
</protein>
<dbReference type="OrthoDB" id="79771at2759"/>
<feature type="region of interest" description="Disordered" evidence="1">
    <location>
        <begin position="879"/>
        <end position="901"/>
    </location>
</feature>
<feature type="domain" description="C2" evidence="2">
    <location>
        <begin position="980"/>
        <end position="1094"/>
    </location>
</feature>
<evidence type="ECO:0000313" key="5">
    <source>
        <dbReference type="RefSeq" id="XP_011306464.1"/>
    </source>
</evidence>
<gene>
    <name evidence="3" type="primary">c2cd3</name>
    <name evidence="5" type="synonym">LOC105268530</name>
    <name evidence="3" type="ORF">g.10756</name>
</gene>
<feature type="compositionally biased region" description="Low complexity" evidence="1">
    <location>
        <begin position="879"/>
        <end position="898"/>
    </location>
</feature>
<dbReference type="PANTHER" id="PTHR21254:SF1">
    <property type="entry name" value="C2 DOMAIN-CONTAINING PROTEIN 3"/>
    <property type="match status" value="1"/>
</dbReference>
<dbReference type="SUPFAM" id="SSF49562">
    <property type="entry name" value="C2 domain (Calcium/lipid-binding domain, CaLB)"/>
    <property type="match status" value="2"/>
</dbReference>
<accession>A0A0C9RFG3</accession>
<feature type="compositionally biased region" description="Basic and acidic residues" evidence="1">
    <location>
        <begin position="1446"/>
        <end position="1467"/>
    </location>
</feature>
<dbReference type="Pfam" id="PF25339">
    <property type="entry name" value="C2_C2CD3_N"/>
    <property type="match status" value="1"/>
</dbReference>
<feature type="region of interest" description="Disordered" evidence="1">
    <location>
        <begin position="250"/>
        <end position="270"/>
    </location>
</feature>
<evidence type="ECO:0000256" key="1">
    <source>
        <dbReference type="SAM" id="MobiDB-lite"/>
    </source>
</evidence>
<accession>A0A9R1U303</accession>
<feature type="compositionally biased region" description="Polar residues" evidence="1">
    <location>
        <begin position="1674"/>
        <end position="1684"/>
    </location>
</feature>
<keyword evidence="4" id="KW-1185">Reference proteome</keyword>
<dbReference type="GO" id="GO:0060271">
    <property type="term" value="P:cilium assembly"/>
    <property type="evidence" value="ECO:0007669"/>
    <property type="project" value="TreeGrafter"/>
</dbReference>
<feature type="region of interest" description="Disordered" evidence="1">
    <location>
        <begin position="1617"/>
        <end position="1684"/>
    </location>
</feature>
<dbReference type="SMART" id="SM00239">
    <property type="entry name" value="C2"/>
    <property type="match status" value="2"/>
</dbReference>
<name>A0A0C9RFG3_9HYME</name>
<dbReference type="InterPro" id="IPR035892">
    <property type="entry name" value="C2_domain_sf"/>
</dbReference>
<feature type="compositionally biased region" description="Polar residues" evidence="1">
    <location>
        <begin position="563"/>
        <end position="576"/>
    </location>
</feature>
<dbReference type="KEGG" id="fas:105268530"/>
<feature type="compositionally biased region" description="Basic and acidic residues" evidence="1">
    <location>
        <begin position="579"/>
        <end position="613"/>
    </location>
</feature>
<sequence>MDFDSVSRSLPPLVEGKIHGYLKLVISELIWHRTRPGDVTVIASWWGETDSAHFRPMDPTMDSTRTVSETIETYAIKTNFDLFEEYLTNCGTVDLIIISEPLNEIVGTAQISDLQEIFRGKPYIQYCSIINRVGTKIGDIPVNLTLSKAQRTPRKIKQRKPQLPSFPDDLSEYNLDFALRKTLTHHNTPPTEEKPFHKPEDNIYRSILKDKRFTTNRGIEKSNPKVTDKLVAQVVARAQKLRGVLMRETREEDSLEVDGNSTESYRSSGALQDPDTALYNYFIGSTMTQKDEKSALEKLRSTSPTPSLIDFAAETISSCREDKISNRLPYSRGNTEDLSSNVLDEEEESNRLVVQQKEATPMDYVDSLRIAVDSLSLTPAGYRRVKSSCLTRGDGAPTSVTYFVQYDAAFANVKKYNKKVINESKKPVKISSRRQEGQVIHFHHEAVYNLPRSHLHLQMNMPLKFKIFNRHLEQRTPTELGVGCVYIREAAKSPHLSSTQKLAIVKKGIKIGELKVTIELGCDKIHFGRQFIEAVTMAKENIPVLELSRDSANNLSRYKCMTGNESKTSGNNTGVTSVPDHRSCPSRHEGSERNSQKSSRRIEPPKRTEEKIKTRTPWIPEEKILLHGLIHIIEGRNLPRMDTYIVCRALWKQDKSSSRVCANTTNPHYNFHQIMSLMYGLELLERTKDNCIITEVYSKNQTDEDSLIGISKLSVHQLYLAFRDPLGLQNLLKSTYPVISVDDWVPIVDPVTGKLCGELSALVALGTADQIALLEMTRGLQGGYSPGDSPRSKNLQAASRVSSVRTQECQTEISTVSEVKLTDSRLNIEECREETVLHTIVDKLAQALAAPRIITNQEAQTEFQIPTRESDHHKVEINSNPQVLSSNPSNSNSFSGESFECPRDTFGTSREIYRSVGVGAEFNEPAGQNNQTINIDDYNSTAASVDKRLEKPSSSKNENPPLLMRHEDPDEDSEDEEGFRAIIEVECALHLPTVELSSGPVEPSTYVTFQKTPGGRDERTDVCPYSCNPRYDWRCDTKLSTDLLTNEKMRLIMKVWRLLDAEADDAINPDKDIVIGFSAVDLSVLTAGFPVVSGWFHINDFSGKSNGQLKVSVTPLDNISSFSRGGGTWRGQTPQDHSNISSPYPADLEKIAMGNNPPTVPEIPVECPQIPGEGALEIALGLGDASMSFLSSSLKQKLTELDEIKQRLQSRLLNVTSTAFEDDFDNDFDFEGEIDHEDDDSNGNNLNVESTPRMPHLVSHEGLENGLGAVNNGITNGNCETFGEIQSNKYPQGGSDNTNSLEVNLTDTGYSSTSNLHQTVTNGHRNEVLDISQNPVANGQHEDQTFPARGTRMHISHLLDKLSMQLTTAPAPITNLPMKRNIMDLISSLRRNNNNFSSDIKCNRQANVRTVPTQTDVNFTSNDSEVKTETKRNNSSVSNEEDSFREDEIPAKTQRREKVSTIVREELMNDDQNDSSEYDELSTHLMTSNIRHLDADDMLNPLLYRHALPDISDLPELSEVQETGQSSSPSVTPEDDTLERLDSRYSESFSATINKSLGRLSNFLDGESTCRVPRLSPNTESTELFRVTPSGVLESTDGNIDVTVIHKPCNDELMASNSMESTTSDSGDNALQTGTEIDDNSSLNSETSVSAVSRQAPDGGNTVEDPGRPVLIKGTQSSEDSCGN</sequence>
<dbReference type="GO" id="GO:0071539">
    <property type="term" value="P:protein localization to centrosome"/>
    <property type="evidence" value="ECO:0007669"/>
    <property type="project" value="TreeGrafter"/>
</dbReference>
<proteinExistence type="predicted"/>
<evidence type="ECO:0000259" key="2">
    <source>
        <dbReference type="SMART" id="SM00239"/>
    </source>
</evidence>
<dbReference type="EMBL" id="GBYB01007140">
    <property type="protein sequence ID" value="JAG76907.1"/>
    <property type="molecule type" value="Transcribed_RNA"/>
</dbReference>
<organism evidence="3">
    <name type="scientific">Fopius arisanus</name>
    <dbReference type="NCBI Taxonomy" id="64838"/>
    <lineage>
        <taxon>Eukaryota</taxon>
        <taxon>Metazoa</taxon>
        <taxon>Ecdysozoa</taxon>
        <taxon>Arthropoda</taxon>
        <taxon>Hexapoda</taxon>
        <taxon>Insecta</taxon>
        <taxon>Pterygota</taxon>
        <taxon>Neoptera</taxon>
        <taxon>Endopterygota</taxon>
        <taxon>Hymenoptera</taxon>
        <taxon>Apocrita</taxon>
        <taxon>Ichneumonoidea</taxon>
        <taxon>Braconidae</taxon>
        <taxon>Opiinae</taxon>
        <taxon>Fopius</taxon>
    </lineage>
</organism>
<feature type="compositionally biased region" description="Polar residues" evidence="1">
    <location>
        <begin position="1617"/>
        <end position="1653"/>
    </location>
</feature>
<dbReference type="Pfam" id="PF00168">
    <property type="entry name" value="C2"/>
    <property type="match status" value="1"/>
</dbReference>
<reference evidence="5" key="2">
    <citation type="submission" date="2025-04" db="UniProtKB">
        <authorList>
            <consortium name="RefSeq"/>
        </authorList>
    </citation>
    <scope>IDENTIFICATION</scope>
    <source>
        <strain evidence="5">USDA-PBARC FA_bdor</strain>
        <tissue evidence="5">Whole organism</tissue>
    </source>
</reference>
<feature type="domain" description="C2" evidence="2">
    <location>
        <begin position="627"/>
        <end position="727"/>
    </location>
</feature>
<dbReference type="GO" id="GO:0034451">
    <property type="term" value="C:centriolar satellite"/>
    <property type="evidence" value="ECO:0007669"/>
    <property type="project" value="TreeGrafter"/>
</dbReference>
<feature type="region of interest" description="Disordered" evidence="1">
    <location>
        <begin position="562"/>
        <end position="613"/>
    </location>
</feature>
<dbReference type="GeneID" id="105268530"/>
<dbReference type="CDD" id="cd00030">
    <property type="entry name" value="C2"/>
    <property type="match status" value="1"/>
</dbReference>
<dbReference type="Proteomes" id="UP000694866">
    <property type="component" value="Unplaced"/>
</dbReference>
<evidence type="ECO:0000313" key="3">
    <source>
        <dbReference type="EMBL" id="JAG76907.1"/>
    </source>
</evidence>
<feature type="compositionally biased region" description="Acidic residues" evidence="1">
    <location>
        <begin position="1468"/>
        <end position="1479"/>
    </location>
</feature>
<dbReference type="Gene3D" id="2.60.40.150">
    <property type="entry name" value="C2 domain"/>
    <property type="match status" value="1"/>
</dbReference>
<dbReference type="GO" id="GO:0005814">
    <property type="term" value="C:centriole"/>
    <property type="evidence" value="ECO:0007669"/>
    <property type="project" value="TreeGrafter"/>
</dbReference>
<feature type="region of interest" description="Disordered" evidence="1">
    <location>
        <begin position="1415"/>
        <end position="1479"/>
    </location>
</feature>
<dbReference type="GO" id="GO:0061511">
    <property type="term" value="P:centriole elongation"/>
    <property type="evidence" value="ECO:0007669"/>
    <property type="project" value="TreeGrafter"/>
</dbReference>